<organism evidence="3 4">
    <name type="scientific">Extremus antarcticus</name>
    <dbReference type="NCBI Taxonomy" id="702011"/>
    <lineage>
        <taxon>Eukaryota</taxon>
        <taxon>Fungi</taxon>
        <taxon>Dikarya</taxon>
        <taxon>Ascomycota</taxon>
        <taxon>Pezizomycotina</taxon>
        <taxon>Dothideomycetes</taxon>
        <taxon>Dothideomycetidae</taxon>
        <taxon>Mycosphaerellales</taxon>
        <taxon>Extremaceae</taxon>
        <taxon>Extremus</taxon>
    </lineage>
</organism>
<evidence type="ECO:0000256" key="2">
    <source>
        <dbReference type="SAM" id="Phobius"/>
    </source>
</evidence>
<comment type="caution">
    <text evidence="3">The sequence shown here is derived from an EMBL/GenBank/DDBJ whole genome shotgun (WGS) entry which is preliminary data.</text>
</comment>
<gene>
    <name evidence="3" type="ORF">LTR09_005210</name>
</gene>
<sequence>MTDAEDVPEAGSDPQVRDLLVTAGKAIYWLVYPIAIGVYYILYYVFFSLLFVLKLLYRPLEFVLLPVFYLGYFLWACLLAPFRFLARFETLYIYLGIGALVGGALGLLLAFVSGSLQGPLGLNSKPEDSGRTAKQYRQDKRKKKATSGTPFLSPGYSSPNQISMSDSSRRSSRGKGVIGQTIMEELDSDY</sequence>
<keyword evidence="4" id="KW-1185">Reference proteome</keyword>
<keyword evidence="2" id="KW-0472">Membrane</keyword>
<feature type="region of interest" description="Disordered" evidence="1">
    <location>
        <begin position="122"/>
        <end position="178"/>
    </location>
</feature>
<evidence type="ECO:0008006" key="5">
    <source>
        <dbReference type="Google" id="ProtNLM"/>
    </source>
</evidence>
<proteinExistence type="predicted"/>
<feature type="transmembrane region" description="Helical" evidence="2">
    <location>
        <begin position="26"/>
        <end position="51"/>
    </location>
</feature>
<dbReference type="Proteomes" id="UP001271007">
    <property type="component" value="Unassembled WGS sequence"/>
</dbReference>
<dbReference type="AlphaFoldDB" id="A0AAJ0DH00"/>
<feature type="compositionally biased region" description="Polar residues" evidence="1">
    <location>
        <begin position="146"/>
        <end position="162"/>
    </location>
</feature>
<evidence type="ECO:0000256" key="1">
    <source>
        <dbReference type="SAM" id="MobiDB-lite"/>
    </source>
</evidence>
<evidence type="ECO:0000313" key="3">
    <source>
        <dbReference type="EMBL" id="KAK3053930.1"/>
    </source>
</evidence>
<protein>
    <recommendedName>
        <fullName evidence="5">Transmembrane protein</fullName>
    </recommendedName>
</protein>
<dbReference type="EMBL" id="JAWDJX010000014">
    <property type="protein sequence ID" value="KAK3053930.1"/>
    <property type="molecule type" value="Genomic_DNA"/>
</dbReference>
<accession>A0AAJ0DH00</accession>
<reference evidence="3" key="1">
    <citation type="submission" date="2023-04" db="EMBL/GenBank/DDBJ databases">
        <title>Black Yeasts Isolated from many extreme environments.</title>
        <authorList>
            <person name="Coleine C."/>
            <person name="Stajich J.E."/>
            <person name="Selbmann L."/>
        </authorList>
    </citation>
    <scope>NUCLEOTIDE SEQUENCE</scope>
    <source>
        <strain evidence="3">CCFEE 5312</strain>
    </source>
</reference>
<feature type="transmembrane region" description="Helical" evidence="2">
    <location>
        <begin position="63"/>
        <end position="85"/>
    </location>
</feature>
<keyword evidence="2" id="KW-1133">Transmembrane helix</keyword>
<feature type="transmembrane region" description="Helical" evidence="2">
    <location>
        <begin position="91"/>
        <end position="112"/>
    </location>
</feature>
<name>A0AAJ0DH00_9PEZI</name>
<keyword evidence="2" id="KW-0812">Transmembrane</keyword>
<evidence type="ECO:0000313" key="4">
    <source>
        <dbReference type="Proteomes" id="UP001271007"/>
    </source>
</evidence>